<evidence type="ECO:0000256" key="15">
    <source>
        <dbReference type="SAM" id="Phobius"/>
    </source>
</evidence>
<dbReference type="SMART" id="SM00181">
    <property type="entry name" value="EGF"/>
    <property type="match status" value="2"/>
</dbReference>
<dbReference type="AlphaFoldDB" id="A0AA88XXP6"/>
<comment type="similarity">
    <text evidence="2">Belongs to the Toll-like receptor family.</text>
</comment>
<evidence type="ECO:0000256" key="9">
    <source>
        <dbReference type="ARBA" id="ARBA00022989"/>
    </source>
</evidence>
<name>A0AA88XXP6_PINIB</name>
<dbReference type="InterPro" id="IPR035897">
    <property type="entry name" value="Toll_tir_struct_dom_sf"/>
</dbReference>
<dbReference type="GO" id="GO:0005886">
    <property type="term" value="C:plasma membrane"/>
    <property type="evidence" value="ECO:0007669"/>
    <property type="project" value="TreeGrafter"/>
</dbReference>
<feature type="transmembrane region" description="Helical" evidence="15">
    <location>
        <begin position="92"/>
        <end position="119"/>
    </location>
</feature>
<evidence type="ECO:0000313" key="19">
    <source>
        <dbReference type="Proteomes" id="UP001186944"/>
    </source>
</evidence>
<keyword evidence="13" id="KW-1015">Disulfide bond</keyword>
<evidence type="ECO:0000256" key="4">
    <source>
        <dbReference type="ARBA" id="ARBA00022614"/>
    </source>
</evidence>
<dbReference type="InterPro" id="IPR000157">
    <property type="entry name" value="TIR_dom"/>
</dbReference>
<keyword evidence="11" id="KW-0675">Receptor</keyword>
<evidence type="ECO:0000256" key="13">
    <source>
        <dbReference type="PROSITE-ProRule" id="PRU00076"/>
    </source>
</evidence>
<evidence type="ECO:0000259" key="17">
    <source>
        <dbReference type="PROSITE" id="PS50104"/>
    </source>
</evidence>
<comment type="subcellular location">
    <subcellularLocation>
        <location evidence="1">Membrane</location>
        <topology evidence="1">Single-pass type I membrane protein</topology>
    </subcellularLocation>
</comment>
<evidence type="ECO:0000256" key="12">
    <source>
        <dbReference type="ARBA" id="ARBA00023180"/>
    </source>
</evidence>
<keyword evidence="13" id="KW-0245">EGF-like domain</keyword>
<organism evidence="18 19">
    <name type="scientific">Pinctada imbricata</name>
    <name type="common">Atlantic pearl-oyster</name>
    <name type="synonym">Pinctada martensii</name>
    <dbReference type="NCBI Taxonomy" id="66713"/>
    <lineage>
        <taxon>Eukaryota</taxon>
        <taxon>Metazoa</taxon>
        <taxon>Spiralia</taxon>
        <taxon>Lophotrochozoa</taxon>
        <taxon>Mollusca</taxon>
        <taxon>Bivalvia</taxon>
        <taxon>Autobranchia</taxon>
        <taxon>Pteriomorphia</taxon>
        <taxon>Pterioida</taxon>
        <taxon>Pterioidea</taxon>
        <taxon>Pteriidae</taxon>
        <taxon>Pinctada</taxon>
    </lineage>
</organism>
<keyword evidence="4" id="KW-0433">Leucine-rich repeat</keyword>
<feature type="disulfide bond" evidence="13">
    <location>
        <begin position="31"/>
        <end position="40"/>
    </location>
</feature>
<dbReference type="SUPFAM" id="SSF52200">
    <property type="entry name" value="Toll/Interleukin receptor TIR domain"/>
    <property type="match status" value="1"/>
</dbReference>
<keyword evidence="8" id="KW-0391">Immunity</keyword>
<dbReference type="SMART" id="SM00255">
    <property type="entry name" value="TIR"/>
    <property type="match status" value="1"/>
</dbReference>
<feature type="domain" description="TIR" evidence="17">
    <location>
        <begin position="142"/>
        <end position="285"/>
    </location>
</feature>
<keyword evidence="19" id="KW-1185">Reference proteome</keyword>
<evidence type="ECO:0000256" key="7">
    <source>
        <dbReference type="ARBA" id="ARBA00022737"/>
    </source>
</evidence>
<evidence type="ECO:0000256" key="5">
    <source>
        <dbReference type="ARBA" id="ARBA00022692"/>
    </source>
</evidence>
<feature type="compositionally biased region" description="Basic residues" evidence="14">
    <location>
        <begin position="776"/>
        <end position="789"/>
    </location>
</feature>
<evidence type="ECO:0000256" key="6">
    <source>
        <dbReference type="ARBA" id="ARBA00022729"/>
    </source>
</evidence>
<dbReference type="Pfam" id="PF01582">
    <property type="entry name" value="TIR"/>
    <property type="match status" value="1"/>
</dbReference>
<evidence type="ECO:0000256" key="3">
    <source>
        <dbReference type="ARBA" id="ARBA00022588"/>
    </source>
</evidence>
<keyword evidence="12" id="KW-0325">Glycoprotein</keyword>
<reference evidence="18" key="1">
    <citation type="submission" date="2019-08" db="EMBL/GenBank/DDBJ databases">
        <title>The improved chromosome-level genome for the pearl oyster Pinctada fucata martensii using PacBio sequencing and Hi-C.</title>
        <authorList>
            <person name="Zheng Z."/>
        </authorList>
    </citation>
    <scope>NUCLEOTIDE SEQUENCE</scope>
    <source>
        <strain evidence="18">ZZ-2019</strain>
        <tissue evidence="18">Adductor muscle</tissue>
    </source>
</reference>
<keyword evidence="9 15" id="KW-1133">Transmembrane helix</keyword>
<proteinExistence type="inferred from homology"/>
<comment type="caution">
    <text evidence="18">The sequence shown here is derived from an EMBL/GenBank/DDBJ whole genome shotgun (WGS) entry which is preliminary data.</text>
</comment>
<dbReference type="InterPro" id="IPR000742">
    <property type="entry name" value="EGF"/>
</dbReference>
<keyword evidence="6" id="KW-0732">Signal</keyword>
<keyword evidence="7" id="KW-0677">Repeat</keyword>
<protein>
    <submittedName>
        <fullName evidence="18">Uncharacterized protein</fullName>
    </submittedName>
</protein>
<keyword evidence="10 15" id="KW-0472">Membrane</keyword>
<dbReference type="Gene3D" id="3.40.50.10140">
    <property type="entry name" value="Toll/interleukin-1 receptor homology (TIR) domain"/>
    <property type="match status" value="1"/>
</dbReference>
<dbReference type="PRINTS" id="PR01537">
    <property type="entry name" value="INTRLKN1R1F"/>
</dbReference>
<dbReference type="PROSITE" id="PS50026">
    <property type="entry name" value="EGF_3"/>
    <property type="match status" value="1"/>
</dbReference>
<dbReference type="EMBL" id="VSWD01000010">
    <property type="protein sequence ID" value="KAK3089029.1"/>
    <property type="molecule type" value="Genomic_DNA"/>
</dbReference>
<dbReference type="GO" id="GO:0045087">
    <property type="term" value="P:innate immune response"/>
    <property type="evidence" value="ECO:0007669"/>
    <property type="project" value="UniProtKB-KW"/>
</dbReference>
<comment type="caution">
    <text evidence="13">Lacks conserved residue(s) required for the propagation of feature annotation.</text>
</comment>
<evidence type="ECO:0000259" key="16">
    <source>
        <dbReference type="PROSITE" id="PS50026"/>
    </source>
</evidence>
<sequence length="789" mass="89852">MQHYCQNGFYCGQHGVCDPAYISIKRYRCLCEIGWIGDTCSKRCDLDCGSFGICVLYDATENVKKCACHKNYTGVRCDKLKPKSKDAAEETWYWYVVGVCITLAVLLTALIFILPYWLWKKRWLFVMKIVHYFQQYEEDDGKEYDAFISYKSSKEDQEFVLQQLHPKLEAEMGFKLCLHFRDFTPGDAIANNIIQAIENSRRTIMILSPNYVDSEWCRMEYQKAQHEMLKLKHKIIPIMFKDISKCSSIDKNLKTILNTVTYLEWPGEENSKKMERFWKQLELTLPKKRMLAPAPFPVVESTLPSSNLTAIIPPSSPCRDSIPNITSYGSPIATETCIPNNVQDNKDTVDADNKTHRIKRLMKDVLKLKINTHTNSFTRLHREASVESGVVTPSTATPSPGMCLTKDETPLLSRKKPSHRRCKSLNWSDRTVKIPRSDEVQIRSLREKESCRLRIDVIPPSPDGEDNKLTNLPDICRTDEGGYYNIVCEEETVKEYERDSRSVDHHLDCNTCVIDNDSNRGHPPSYTNSYSPNIRPHGNGQCPTCMYNIEVSNATNIQSSANSKNFNGSIQTSNPLSTECLTCMYPNNSDNSNENALCTHSLYLNHDRCTDSFIQCTSVRNNPSYRTHSCKPSNSEYENYNGDCETCILAKADPSIDQNLNSSVSVKGNLNQKRSFRIQSFVNSPPPEELNSRSKNKISNITCNSGEKPSNIISNTGHPCNGCDYNESLRKETETYEEVLPPGESLPMSESPVFNIYESIGQQETNINETIPTPPKRTKKLSRKITRDN</sequence>
<dbReference type="PANTHER" id="PTHR24365">
    <property type="entry name" value="TOLL-LIKE RECEPTOR"/>
    <property type="match status" value="1"/>
</dbReference>
<gene>
    <name evidence="18" type="ORF">FSP39_000251</name>
</gene>
<evidence type="ECO:0000256" key="11">
    <source>
        <dbReference type="ARBA" id="ARBA00023170"/>
    </source>
</evidence>
<dbReference type="PROSITE" id="PS50104">
    <property type="entry name" value="TIR"/>
    <property type="match status" value="1"/>
</dbReference>
<dbReference type="FunFam" id="3.40.50.10140:FF:000001">
    <property type="entry name" value="Toll-like receptor 2"/>
    <property type="match status" value="1"/>
</dbReference>
<feature type="region of interest" description="Disordered" evidence="14">
    <location>
        <begin position="764"/>
        <end position="789"/>
    </location>
</feature>
<evidence type="ECO:0000256" key="10">
    <source>
        <dbReference type="ARBA" id="ARBA00023136"/>
    </source>
</evidence>
<dbReference type="Proteomes" id="UP001186944">
    <property type="component" value="Unassembled WGS sequence"/>
</dbReference>
<dbReference type="GO" id="GO:0038023">
    <property type="term" value="F:signaling receptor activity"/>
    <property type="evidence" value="ECO:0007669"/>
    <property type="project" value="TreeGrafter"/>
</dbReference>
<accession>A0AA88XXP6</accession>
<dbReference type="PANTHER" id="PTHR24365:SF541">
    <property type="entry name" value="PROTEIN TOLL-RELATED"/>
    <property type="match status" value="1"/>
</dbReference>
<dbReference type="PROSITE" id="PS00022">
    <property type="entry name" value="EGF_1"/>
    <property type="match status" value="2"/>
</dbReference>
<evidence type="ECO:0000313" key="18">
    <source>
        <dbReference type="EMBL" id="KAK3089029.1"/>
    </source>
</evidence>
<evidence type="ECO:0000256" key="1">
    <source>
        <dbReference type="ARBA" id="ARBA00004479"/>
    </source>
</evidence>
<feature type="domain" description="EGF-like" evidence="16">
    <location>
        <begin position="1"/>
        <end position="41"/>
    </location>
</feature>
<evidence type="ECO:0000256" key="14">
    <source>
        <dbReference type="SAM" id="MobiDB-lite"/>
    </source>
</evidence>
<keyword evidence="5 15" id="KW-0812">Transmembrane</keyword>
<evidence type="ECO:0000256" key="2">
    <source>
        <dbReference type="ARBA" id="ARBA00009634"/>
    </source>
</evidence>
<evidence type="ECO:0000256" key="8">
    <source>
        <dbReference type="ARBA" id="ARBA00022859"/>
    </source>
</evidence>
<dbReference type="GO" id="GO:0007165">
    <property type="term" value="P:signal transduction"/>
    <property type="evidence" value="ECO:0007669"/>
    <property type="project" value="InterPro"/>
</dbReference>
<keyword evidence="3" id="KW-0399">Innate immunity</keyword>